<dbReference type="InterPro" id="IPR006531">
    <property type="entry name" value="Gp5/Vgr_OB"/>
</dbReference>
<reference evidence="1 2" key="1">
    <citation type="journal article" date="2016" name="Int. J. Syst. Evol. Microbiol.">
        <title>Descriptions of Anaerotaenia torta gen. nov., sp. nov. and Anaerocolumna cellulosilytica gen. nov., sp. nov. isolated from a methanogenic reactor of cattle waste.</title>
        <authorList>
            <person name="Uek A."/>
            <person name="Ohtaki Y."/>
            <person name="Kaku N."/>
            <person name="Ueki K."/>
        </authorList>
    </citation>
    <scope>NUCLEOTIDE SEQUENCE [LARGE SCALE GENOMIC DNA]</scope>
    <source>
        <strain evidence="1 2">SN021</strain>
    </source>
</reference>
<dbReference type="RefSeq" id="WP_184095171.1">
    <property type="nucleotide sequence ID" value="NZ_AP023367.1"/>
</dbReference>
<evidence type="ECO:0000313" key="1">
    <source>
        <dbReference type="EMBL" id="BCJ93231.1"/>
    </source>
</evidence>
<dbReference type="KEGG" id="acel:acsn021_08000"/>
<keyword evidence="2" id="KW-1185">Reference proteome</keyword>
<name>A0A6S6R207_9FIRM</name>
<dbReference type="Gene3D" id="3.55.50.10">
    <property type="entry name" value="Baseplate protein-like domains"/>
    <property type="match status" value="1"/>
</dbReference>
<evidence type="ECO:0000313" key="2">
    <source>
        <dbReference type="Proteomes" id="UP000515561"/>
    </source>
</evidence>
<sequence length="462" mass="52184">MHEAITSGEIKVSPFDFISIQKLKITAGINEHSSLYLVGLLPDTQKDKDLYTDHETPIVVSIESQLQSKTIFCGMITEIKVTAVANYYELHVKAKSYTYLMDIKKHKRSFQDVQLSWHQLIRQIVKTYPQGSCIFNTEEEATKRIWVQYSETDWEFIKRVASYYHLGLFPYISQTGTRFYIGATEYGNQTIDSKEYMAVSQLEQFEYMKEHEKLNVKEADYLMYTLKSNEFIELGEKVQFKKKSYYNQSLTYQLVNGVVENTYVLVKKNGLKQPRSYGNKLTGVSIEGKVLAVSGDKVKVHLEIDKEQNKSTAHWFPYSTPAASPDGSGWYFMPEVKDSVRVYFPGNEENEAFAISSIRETGGNPEVKYIQTIYDKKVMFTKDSVIISADGQATVTLSKNGGISISGGSISINASQSITMRSEDTMNISAADSVTLQSDQGGKVILNDSGEIKLNGTEVKIN</sequence>
<accession>A0A6S6R207</accession>
<proteinExistence type="predicted"/>
<dbReference type="Pfam" id="PF04717">
    <property type="entry name" value="Phage_base_V"/>
    <property type="match status" value="1"/>
</dbReference>
<dbReference type="Gene3D" id="2.30.110.50">
    <property type="match status" value="1"/>
</dbReference>
<gene>
    <name evidence="1" type="ORF">acsn021_08000</name>
</gene>
<dbReference type="AlphaFoldDB" id="A0A6S6R207"/>
<dbReference type="EMBL" id="AP023367">
    <property type="protein sequence ID" value="BCJ93231.1"/>
    <property type="molecule type" value="Genomic_DNA"/>
</dbReference>
<dbReference type="Proteomes" id="UP000515561">
    <property type="component" value="Chromosome"/>
</dbReference>
<dbReference type="Pfam" id="PF05954">
    <property type="entry name" value="Phage_GPD"/>
    <property type="match status" value="1"/>
</dbReference>
<protein>
    <submittedName>
        <fullName evidence="1">Uncharacterized protein</fullName>
    </submittedName>
</protein>
<dbReference type="SUPFAM" id="SSF69279">
    <property type="entry name" value="Phage tail proteins"/>
    <property type="match status" value="1"/>
</dbReference>
<organism evidence="1 2">
    <name type="scientific">Anaerocolumna cellulosilytica</name>
    <dbReference type="NCBI Taxonomy" id="433286"/>
    <lineage>
        <taxon>Bacteria</taxon>
        <taxon>Bacillati</taxon>
        <taxon>Bacillota</taxon>
        <taxon>Clostridia</taxon>
        <taxon>Lachnospirales</taxon>
        <taxon>Lachnospiraceae</taxon>
        <taxon>Anaerocolumna</taxon>
    </lineage>
</organism>